<dbReference type="AlphaFoldDB" id="A0A917QUI6"/>
<evidence type="ECO:0000313" key="1">
    <source>
        <dbReference type="EMBL" id="GGK69067.1"/>
    </source>
</evidence>
<keyword evidence="2" id="KW-1185">Reference proteome</keyword>
<dbReference type="EMBL" id="BMMW01000007">
    <property type="protein sequence ID" value="GGK69067.1"/>
    <property type="molecule type" value="Genomic_DNA"/>
</dbReference>
<accession>A0A917QUI6</accession>
<dbReference type="Proteomes" id="UP000612956">
    <property type="component" value="Unassembled WGS sequence"/>
</dbReference>
<proteinExistence type="predicted"/>
<organism evidence="1 2">
    <name type="scientific">Nocardia camponoti</name>
    <dbReference type="NCBI Taxonomy" id="1616106"/>
    <lineage>
        <taxon>Bacteria</taxon>
        <taxon>Bacillati</taxon>
        <taxon>Actinomycetota</taxon>
        <taxon>Actinomycetes</taxon>
        <taxon>Mycobacteriales</taxon>
        <taxon>Nocardiaceae</taxon>
        <taxon>Nocardia</taxon>
    </lineage>
</organism>
<dbReference type="RefSeq" id="WP_188831210.1">
    <property type="nucleotide sequence ID" value="NZ_BMMW01000007.1"/>
</dbReference>
<sequence length="154" mass="16792">MIDIPSTPSRITPDATYLAAIAAITAQITAEITADIDNARIPSDVGCFADLHTYTDANIYADDLVTDLERTHAWVEFIVDVQDRVDVWLRAGRPDDITRQQTGSSWHESTPIYLGEHHETVPPAMAAARAARAATFRRSPTAYTFGAGADQPGH</sequence>
<gene>
    <name evidence="1" type="ORF">GCM10011591_46500</name>
</gene>
<evidence type="ECO:0000313" key="2">
    <source>
        <dbReference type="Proteomes" id="UP000612956"/>
    </source>
</evidence>
<comment type="caution">
    <text evidence="1">The sequence shown here is derived from an EMBL/GenBank/DDBJ whole genome shotgun (WGS) entry which is preliminary data.</text>
</comment>
<reference evidence="1" key="2">
    <citation type="submission" date="2020-09" db="EMBL/GenBank/DDBJ databases">
        <authorList>
            <person name="Sun Q."/>
            <person name="Zhou Y."/>
        </authorList>
    </citation>
    <scope>NUCLEOTIDE SEQUENCE</scope>
    <source>
        <strain evidence="1">CGMCC 4.7278</strain>
    </source>
</reference>
<name>A0A917QUI6_9NOCA</name>
<protein>
    <submittedName>
        <fullName evidence="1">Uncharacterized protein</fullName>
    </submittedName>
</protein>
<reference evidence="1" key="1">
    <citation type="journal article" date="2014" name="Int. J. Syst. Evol. Microbiol.">
        <title>Complete genome sequence of Corynebacterium casei LMG S-19264T (=DSM 44701T), isolated from a smear-ripened cheese.</title>
        <authorList>
            <consortium name="US DOE Joint Genome Institute (JGI-PGF)"/>
            <person name="Walter F."/>
            <person name="Albersmeier A."/>
            <person name="Kalinowski J."/>
            <person name="Ruckert C."/>
        </authorList>
    </citation>
    <scope>NUCLEOTIDE SEQUENCE</scope>
    <source>
        <strain evidence="1">CGMCC 4.7278</strain>
    </source>
</reference>